<dbReference type="NCBIfam" id="NF009395">
    <property type="entry name" value="PRK12755.1"/>
    <property type="match status" value="1"/>
</dbReference>
<evidence type="ECO:0000256" key="8">
    <source>
        <dbReference type="ARBA" id="ARBA00031111"/>
    </source>
</evidence>
<reference evidence="13 14" key="1">
    <citation type="submission" date="2015-04" db="EMBL/GenBank/DDBJ databases">
        <title>The draft genome sequence of Fusarium langsethiae, a T-2/HT-2 mycotoxin producer.</title>
        <authorList>
            <person name="Lysoe E."/>
            <person name="Divon H.H."/>
            <person name="Terzi V."/>
            <person name="Orru L."/>
            <person name="Lamontanara A."/>
            <person name="Kolseth A.-K."/>
            <person name="Frandsen R.J."/>
            <person name="Nielsen K."/>
            <person name="Thrane U."/>
        </authorList>
    </citation>
    <scope>NUCLEOTIDE SEQUENCE [LARGE SCALE GENOMIC DNA]</scope>
    <source>
        <strain evidence="13 14">Fl201059</strain>
    </source>
</reference>
<dbReference type="PANTHER" id="PTHR21225:SF12">
    <property type="entry name" value="PHOSPHO-2-DEHYDRO-3-DEOXYHEPTONATE ALDOLASE, TYROSINE-INHIBITED"/>
    <property type="match status" value="1"/>
</dbReference>
<comment type="pathway">
    <text evidence="2">Metabolic intermediate biosynthesis; chorismate biosynthesis; chorismate from D-erythrose 4-phosphate and phosphoenolpyruvate: step 1/7.</text>
</comment>
<dbReference type="AlphaFoldDB" id="A0A0M9EYR8"/>
<dbReference type="SUPFAM" id="SSF51569">
    <property type="entry name" value="Aldolase"/>
    <property type="match status" value="1"/>
</dbReference>
<sequence>MMTSHGFVEVAPFRAEWVEHVAPRGVYLKFTLTHPSIAYSVELHCLLSKYHYPPKAVDMTTFAADDTRVLGQDPLIPPALLTSEIPLPEKATNTVVKGRQDAADIVLGQSDRLLVVVGPCSIHDPATAQEYAARLKELSDRLSNDLCIVMRAYLEKPRTTVGWKGLINDPDIDNSFKINKGLRVSRQLFVDLTTQGLPIATEMLDTISPQFLADCISVGAIGARTTESQLHRELASGLSFPVGFKNGTDGSLGVAIDAIGAAAAQHHFMGVTKQGLAAITRTKGNEHCFVILRGGTKGTNFDKESVQAAKKVLQDKKQKEAIMIDCSHGNSSKDHRNQPKVAKVVGEQLREGEKAIVGVMIESNIGEGNQKVPAEGPAGLKRGVSITDACIGWEDTVTVLEDLADAVRTRRERNSS</sequence>
<dbReference type="GO" id="GO:0003849">
    <property type="term" value="F:3-deoxy-7-phosphoheptulonate synthase activity"/>
    <property type="evidence" value="ECO:0007669"/>
    <property type="project" value="UniProtKB-EC"/>
</dbReference>
<comment type="similarity">
    <text evidence="3">Belongs to the class-I DAHP synthase family.</text>
</comment>
<dbReference type="OrthoDB" id="4699125at2759"/>
<evidence type="ECO:0000256" key="4">
    <source>
        <dbReference type="ARBA" id="ARBA00012694"/>
    </source>
</evidence>
<proteinExistence type="inferred from homology"/>
<comment type="caution">
    <text evidence="13">The sequence shown here is derived from an EMBL/GenBank/DDBJ whole genome shotgun (WGS) entry which is preliminary data.</text>
</comment>
<evidence type="ECO:0000313" key="14">
    <source>
        <dbReference type="Proteomes" id="UP000037904"/>
    </source>
</evidence>
<evidence type="ECO:0000256" key="10">
    <source>
        <dbReference type="ARBA" id="ARBA00032193"/>
    </source>
</evidence>
<evidence type="ECO:0000256" key="1">
    <source>
        <dbReference type="ARBA" id="ARBA00003726"/>
    </source>
</evidence>
<evidence type="ECO:0000256" key="5">
    <source>
        <dbReference type="ARBA" id="ARBA00022605"/>
    </source>
</evidence>
<dbReference type="FunFam" id="3.20.20.70:FF:000005">
    <property type="entry name" value="Phospho-2-dehydro-3-deoxyheptonate aldolase"/>
    <property type="match status" value="1"/>
</dbReference>
<accession>A0A0M9EYR8</accession>
<dbReference type="InterPro" id="IPR006218">
    <property type="entry name" value="DAHP1/KDSA"/>
</dbReference>
<evidence type="ECO:0000256" key="6">
    <source>
        <dbReference type="ARBA" id="ARBA00022679"/>
    </source>
</evidence>
<keyword evidence="14" id="KW-1185">Reference proteome</keyword>
<dbReference type="GO" id="GO:0005737">
    <property type="term" value="C:cytoplasm"/>
    <property type="evidence" value="ECO:0007669"/>
    <property type="project" value="TreeGrafter"/>
</dbReference>
<dbReference type="InterPro" id="IPR006219">
    <property type="entry name" value="DAHP_synth_1"/>
</dbReference>
<dbReference type="PANTHER" id="PTHR21225">
    <property type="entry name" value="PHOSPHO-2-DEHYDRO-3-DEOXYHEPTONATE ALDOLASE DAHP SYNTHETASE"/>
    <property type="match status" value="1"/>
</dbReference>
<dbReference type="EC" id="2.5.1.54" evidence="4"/>
<evidence type="ECO:0000256" key="3">
    <source>
        <dbReference type="ARBA" id="ARBA00007985"/>
    </source>
</evidence>
<evidence type="ECO:0000256" key="9">
    <source>
        <dbReference type="ARBA" id="ARBA00031349"/>
    </source>
</evidence>
<dbReference type="GO" id="GO:0008652">
    <property type="term" value="P:amino acid biosynthetic process"/>
    <property type="evidence" value="ECO:0007669"/>
    <property type="project" value="UniProtKB-KW"/>
</dbReference>
<gene>
    <name evidence="13" type="ORF">FLAG1_04833</name>
</gene>
<evidence type="ECO:0000259" key="12">
    <source>
        <dbReference type="Pfam" id="PF00793"/>
    </source>
</evidence>
<keyword evidence="7" id="KW-0057">Aromatic amino acid biosynthesis</keyword>
<feature type="domain" description="DAHP synthetase I/KDSA" evidence="12">
    <location>
        <begin position="100"/>
        <end position="400"/>
    </location>
</feature>
<dbReference type="EMBL" id="JXCE01000070">
    <property type="protein sequence ID" value="KPA42266.1"/>
    <property type="molecule type" value="Genomic_DNA"/>
</dbReference>
<dbReference type="GO" id="GO:0009073">
    <property type="term" value="P:aromatic amino acid family biosynthetic process"/>
    <property type="evidence" value="ECO:0007669"/>
    <property type="project" value="UniProtKB-KW"/>
</dbReference>
<dbReference type="Proteomes" id="UP000037904">
    <property type="component" value="Unassembled WGS sequence"/>
</dbReference>
<evidence type="ECO:0000256" key="11">
    <source>
        <dbReference type="ARBA" id="ARBA00047508"/>
    </source>
</evidence>
<keyword evidence="5" id="KW-0028">Amino-acid biosynthesis</keyword>
<evidence type="ECO:0000256" key="2">
    <source>
        <dbReference type="ARBA" id="ARBA00004688"/>
    </source>
</evidence>
<comment type="function">
    <text evidence="1">Stereospecific condensation of phosphoenolpyruvate (PEP) and D-erythrose-4-phosphate (E4P) giving rise to 3-deoxy-D-arabino-heptulosonate-7-phosphate (DAHP).</text>
</comment>
<comment type="catalytic activity">
    <reaction evidence="11">
        <text>D-erythrose 4-phosphate + phosphoenolpyruvate + H2O = 7-phospho-2-dehydro-3-deoxy-D-arabino-heptonate + phosphate</text>
        <dbReference type="Rhea" id="RHEA:14717"/>
        <dbReference type="ChEBI" id="CHEBI:15377"/>
        <dbReference type="ChEBI" id="CHEBI:16897"/>
        <dbReference type="ChEBI" id="CHEBI:43474"/>
        <dbReference type="ChEBI" id="CHEBI:58394"/>
        <dbReference type="ChEBI" id="CHEBI:58702"/>
        <dbReference type="EC" id="2.5.1.54"/>
    </reaction>
</comment>
<dbReference type="Pfam" id="PF00793">
    <property type="entry name" value="DAHP_synth_1"/>
    <property type="match status" value="1"/>
</dbReference>
<dbReference type="Gene3D" id="3.20.20.70">
    <property type="entry name" value="Aldolase class I"/>
    <property type="match status" value="1"/>
</dbReference>
<protein>
    <recommendedName>
        <fullName evidence="4">3-deoxy-7-phosphoheptulonate synthase</fullName>
        <ecNumber evidence="4">2.5.1.54</ecNumber>
    </recommendedName>
    <alternativeName>
        <fullName evidence="10">3-deoxy-D-arabino-heptulosonate 7-phosphate synthase</fullName>
    </alternativeName>
    <alternativeName>
        <fullName evidence="9">DAHP synthase</fullName>
    </alternativeName>
    <alternativeName>
        <fullName evidence="8">Phospho-2-keto-3-deoxyheptonate aldolase</fullName>
    </alternativeName>
</protein>
<keyword evidence="6" id="KW-0808">Transferase</keyword>
<organism evidence="13 14">
    <name type="scientific">Fusarium langsethiae</name>
    <dbReference type="NCBI Taxonomy" id="179993"/>
    <lineage>
        <taxon>Eukaryota</taxon>
        <taxon>Fungi</taxon>
        <taxon>Dikarya</taxon>
        <taxon>Ascomycota</taxon>
        <taxon>Pezizomycotina</taxon>
        <taxon>Sordariomycetes</taxon>
        <taxon>Hypocreomycetidae</taxon>
        <taxon>Hypocreales</taxon>
        <taxon>Nectriaceae</taxon>
        <taxon>Fusarium</taxon>
    </lineage>
</organism>
<evidence type="ECO:0000313" key="13">
    <source>
        <dbReference type="EMBL" id="KPA42266.1"/>
    </source>
</evidence>
<evidence type="ECO:0000256" key="7">
    <source>
        <dbReference type="ARBA" id="ARBA00023141"/>
    </source>
</evidence>
<dbReference type="InterPro" id="IPR013785">
    <property type="entry name" value="Aldolase_TIM"/>
</dbReference>
<name>A0A0M9EYR8_FUSLA</name>
<dbReference type="NCBIfam" id="TIGR00034">
    <property type="entry name" value="aroFGH"/>
    <property type="match status" value="1"/>
</dbReference>